<dbReference type="PROSITE" id="PS51257">
    <property type="entry name" value="PROKAR_LIPOPROTEIN"/>
    <property type="match status" value="1"/>
</dbReference>
<dbReference type="EMBL" id="JAVRHU010000003">
    <property type="protein sequence ID" value="MDT0622236.1"/>
    <property type="molecule type" value="Genomic_DNA"/>
</dbReference>
<sequence length="770" mass="83266">MKRFQKKLNFISFFLLLILFFGCKSDDDGPQVVANFTFTIEGDTAIFVNTSEQATTYLWDFGDGSTSTEINPTKIYVSGTFTVKLTASASEGSFDSIEDEITVVALNKATLPITFDDATVNNEAVTFGGTNFRIIENPDISGTNPTVSNVGEIRNSGVAFEGIFFELATEVEFAIEKTIQINFWADAPIAVLLRMEGPNANEVEVLVSHSGMGWEELLFTFDSIDEYSKLTFIVDPGGTKEGLFLIDSINQIETPNSAVGCTANLVEAMTLPLDFEGCETFLSSLNFGSGISSALIENPFKIGINTSDFVLKIDKPAGSEFFAGVQNIFPSNFDLTDTDTFIAKVYSTRANVVFRFELLANPNDGSIGNPTPVFVTIPNANEWVEIEFTFTNLPASPTAYRQLVIKPDNDQTDSPITQDGSYFIDDIDLVGSGGGGDGDTDSNLDAGIIVNGDFESGVAPWIGNGVNLQSENRNEFNFVNIMTAGEASSVTISQVTEIVEGTNYILTFDASSDRERTILAGIGLNEAPFTETTPTVNLTTTSQTYTLQLTAGDFGNSNSRVLFNMGAELGAVSLDNITLFTGGDGRDSNGGNPLEVPSGGCTDTFEEAIKLPLNFEGCETFLSSLNFGNGLTSELVANPFKTGINTSDFVLRIDKPAGSEFFAGVQNIFVNNFDLRTSSTFKLKVYSTKANVVFRFELLANPNDGSIGNPTPVFVPISDANEWIEVEFTFTNLPASPTAYSQLVIKPDNNENDGAITMDGTYFIDDLIHN</sequence>
<evidence type="ECO:0000313" key="5">
    <source>
        <dbReference type="Proteomes" id="UP001250662"/>
    </source>
</evidence>
<dbReference type="SUPFAM" id="SSF49785">
    <property type="entry name" value="Galactose-binding domain-like"/>
    <property type="match status" value="1"/>
</dbReference>
<dbReference type="Gene3D" id="2.60.40.10">
    <property type="entry name" value="Immunoglobulins"/>
    <property type="match status" value="1"/>
</dbReference>
<comment type="caution">
    <text evidence="4">The sequence shown here is derived from an EMBL/GenBank/DDBJ whole genome shotgun (WGS) entry which is preliminary data.</text>
</comment>
<feature type="chain" id="PRO_5047454908" evidence="2">
    <location>
        <begin position="26"/>
        <end position="770"/>
    </location>
</feature>
<feature type="signal peptide" evidence="2">
    <location>
        <begin position="1"/>
        <end position="25"/>
    </location>
</feature>
<evidence type="ECO:0000256" key="2">
    <source>
        <dbReference type="SAM" id="SignalP"/>
    </source>
</evidence>
<feature type="domain" description="PKD" evidence="3">
    <location>
        <begin position="49"/>
        <end position="110"/>
    </location>
</feature>
<reference evidence="4 5" key="1">
    <citation type="submission" date="2023-09" db="EMBL/GenBank/DDBJ databases">
        <authorList>
            <person name="Rey-Velasco X."/>
        </authorList>
    </citation>
    <scope>NUCLEOTIDE SEQUENCE [LARGE SCALE GENOMIC DNA]</scope>
    <source>
        <strain evidence="4 5">P007</strain>
    </source>
</reference>
<evidence type="ECO:0000259" key="3">
    <source>
        <dbReference type="PROSITE" id="PS50093"/>
    </source>
</evidence>
<dbReference type="InterPro" id="IPR022409">
    <property type="entry name" value="PKD/Chitinase_dom"/>
</dbReference>
<dbReference type="InterPro" id="IPR035986">
    <property type="entry name" value="PKD_dom_sf"/>
</dbReference>
<dbReference type="InterPro" id="IPR008979">
    <property type="entry name" value="Galactose-bd-like_sf"/>
</dbReference>
<evidence type="ECO:0000256" key="1">
    <source>
        <dbReference type="ARBA" id="ARBA00022801"/>
    </source>
</evidence>
<dbReference type="InterPro" id="IPR000601">
    <property type="entry name" value="PKD_dom"/>
</dbReference>
<evidence type="ECO:0000313" key="4">
    <source>
        <dbReference type="EMBL" id="MDT0622236.1"/>
    </source>
</evidence>
<protein>
    <submittedName>
        <fullName evidence="4">Carbohydrate binding domain-containing protein</fullName>
    </submittedName>
</protein>
<dbReference type="RefSeq" id="WP_311388098.1">
    <property type="nucleotide sequence ID" value="NZ_JAVRHU010000003.1"/>
</dbReference>
<keyword evidence="2" id="KW-0732">Signal</keyword>
<dbReference type="CDD" id="cd00146">
    <property type="entry name" value="PKD"/>
    <property type="match status" value="1"/>
</dbReference>
<gene>
    <name evidence="4" type="ORF">RM520_11410</name>
</gene>
<organism evidence="4 5">
    <name type="scientific">Croceitalea vernalis</name>
    <dbReference type="NCBI Taxonomy" id="3075599"/>
    <lineage>
        <taxon>Bacteria</taxon>
        <taxon>Pseudomonadati</taxon>
        <taxon>Bacteroidota</taxon>
        <taxon>Flavobacteriia</taxon>
        <taxon>Flavobacteriales</taxon>
        <taxon>Flavobacteriaceae</taxon>
        <taxon>Croceitalea</taxon>
    </lineage>
</organism>
<dbReference type="InterPro" id="IPR013783">
    <property type="entry name" value="Ig-like_fold"/>
</dbReference>
<dbReference type="Pfam" id="PF02018">
    <property type="entry name" value="CBM_4_9"/>
    <property type="match status" value="1"/>
</dbReference>
<dbReference type="InterPro" id="IPR003305">
    <property type="entry name" value="CenC_carb-bd"/>
</dbReference>
<dbReference type="SMART" id="SM00089">
    <property type="entry name" value="PKD"/>
    <property type="match status" value="1"/>
</dbReference>
<accession>A0ABU3BJA0</accession>
<keyword evidence="1" id="KW-0378">Hydrolase</keyword>
<dbReference type="Gene3D" id="2.60.120.260">
    <property type="entry name" value="Galactose-binding domain-like"/>
    <property type="match status" value="2"/>
</dbReference>
<dbReference type="Proteomes" id="UP001250662">
    <property type="component" value="Unassembled WGS sequence"/>
</dbReference>
<dbReference type="SUPFAM" id="SSF49299">
    <property type="entry name" value="PKD domain"/>
    <property type="match status" value="1"/>
</dbReference>
<keyword evidence="5" id="KW-1185">Reference proteome</keyword>
<dbReference type="PROSITE" id="PS50093">
    <property type="entry name" value="PKD"/>
    <property type="match status" value="1"/>
</dbReference>
<dbReference type="Pfam" id="PF18911">
    <property type="entry name" value="PKD_4"/>
    <property type="match status" value="1"/>
</dbReference>
<proteinExistence type="predicted"/>
<name>A0ABU3BJA0_9FLAO</name>